<accession>A0A8J2PJY0</accession>
<feature type="region of interest" description="Disordered" evidence="12">
    <location>
        <begin position="1"/>
        <end position="43"/>
    </location>
</feature>
<evidence type="ECO:0000256" key="3">
    <source>
        <dbReference type="ARBA" id="ARBA00022516"/>
    </source>
</evidence>
<evidence type="ECO:0000256" key="5">
    <source>
        <dbReference type="ARBA" id="ARBA00022692"/>
    </source>
</evidence>
<comment type="subcellular location">
    <subcellularLocation>
        <location evidence="1 11">Endoplasmic reticulum membrane</location>
        <topology evidence="1 11">Multi-pass membrane protein</topology>
    </subcellularLocation>
</comment>
<keyword evidence="14" id="KW-1185">Reference proteome</keyword>
<dbReference type="EC" id="2.3.1.-" evidence="11"/>
<evidence type="ECO:0000256" key="7">
    <source>
        <dbReference type="ARBA" id="ARBA00022989"/>
    </source>
</evidence>
<dbReference type="CDD" id="cd07987">
    <property type="entry name" value="LPLAT_MGAT-like"/>
    <property type="match status" value="1"/>
</dbReference>
<sequence length="382" mass="43218">SRGSKQDEHAVQGHTLSTPSVSRMTEEEPTLIRDPFEPPPQTGKKVFGIDFAPLKLPLERRLQTLAVAAWIYTFFLMGPLGLVFFLYLFFFTNYGFLAVLYLAYFLYDKDICNRGGRRSKWVRDWGLWKHYCNYFPIYLVKTAELDPRRNYLFGSHPHGVLCSGAFGCFATEGVQFSQVFPDITPHLLTLEGHYSFPVYRDYIMCAGACSASRDSINYLLSRPEGGHAAVLVPGGAPEALDSHPGREIRVHVNRRKGFIKMAIRNGAPLVPVFSFGETKIYDQVPNPEGSAIRKLQDTLTKILGLAPVFFVGRGIFQYTFGLVPKRHPIYVVVGTPVETVRMAHPTQEAIDETHKRYADALMDLFNKYKGVYGKKEDVLLYI</sequence>
<evidence type="ECO:0000256" key="12">
    <source>
        <dbReference type="SAM" id="MobiDB-lite"/>
    </source>
</evidence>
<dbReference type="InterPro" id="IPR007130">
    <property type="entry name" value="DAGAT"/>
</dbReference>
<gene>
    <name evidence="13" type="ORF">AFUS01_LOCUS43116</name>
</gene>
<evidence type="ECO:0000313" key="13">
    <source>
        <dbReference type="EMBL" id="CAG7833503.1"/>
    </source>
</evidence>
<feature type="compositionally biased region" description="Basic and acidic residues" evidence="12">
    <location>
        <begin position="24"/>
        <end position="36"/>
    </location>
</feature>
<feature type="compositionally biased region" description="Basic and acidic residues" evidence="12">
    <location>
        <begin position="1"/>
        <end position="11"/>
    </location>
</feature>
<evidence type="ECO:0000256" key="8">
    <source>
        <dbReference type="ARBA" id="ARBA00023098"/>
    </source>
</evidence>
<keyword evidence="6 11" id="KW-0256">Endoplasmic reticulum</keyword>
<dbReference type="AlphaFoldDB" id="A0A8J2PJY0"/>
<keyword evidence="7" id="KW-1133">Transmembrane helix</keyword>
<evidence type="ECO:0000256" key="2">
    <source>
        <dbReference type="ARBA" id="ARBA00005420"/>
    </source>
</evidence>
<protein>
    <recommendedName>
        <fullName evidence="11">Acyltransferase</fullName>
        <ecNumber evidence="11">2.3.1.-</ecNumber>
    </recommendedName>
</protein>
<evidence type="ECO:0000313" key="14">
    <source>
        <dbReference type="Proteomes" id="UP000708208"/>
    </source>
</evidence>
<dbReference type="Proteomes" id="UP000708208">
    <property type="component" value="Unassembled WGS sequence"/>
</dbReference>
<evidence type="ECO:0000256" key="6">
    <source>
        <dbReference type="ARBA" id="ARBA00022824"/>
    </source>
</evidence>
<feature type="non-terminal residue" evidence="13">
    <location>
        <position position="1"/>
    </location>
</feature>
<dbReference type="EMBL" id="CAJVCH010569905">
    <property type="protein sequence ID" value="CAG7833503.1"/>
    <property type="molecule type" value="Genomic_DNA"/>
</dbReference>
<dbReference type="GO" id="GO:0005789">
    <property type="term" value="C:endoplasmic reticulum membrane"/>
    <property type="evidence" value="ECO:0007669"/>
    <property type="project" value="UniProtKB-SubCell"/>
</dbReference>
<keyword evidence="10" id="KW-0012">Acyltransferase</keyword>
<keyword evidence="3" id="KW-0444">Lipid biosynthesis</keyword>
<evidence type="ECO:0000256" key="4">
    <source>
        <dbReference type="ARBA" id="ARBA00022679"/>
    </source>
</evidence>
<comment type="similarity">
    <text evidence="2 11">Belongs to the diacylglycerol acyltransferase family.</text>
</comment>
<name>A0A8J2PJY0_9HEXA</name>
<dbReference type="GO" id="GO:0004144">
    <property type="term" value="F:diacylglycerol O-acyltransferase activity"/>
    <property type="evidence" value="ECO:0007669"/>
    <property type="project" value="TreeGrafter"/>
</dbReference>
<dbReference type="PANTHER" id="PTHR12317:SF79">
    <property type="entry name" value="ACYLTRANSFERASE"/>
    <property type="match status" value="1"/>
</dbReference>
<keyword evidence="9" id="KW-0472">Membrane</keyword>
<feature type="compositionally biased region" description="Polar residues" evidence="12">
    <location>
        <begin position="14"/>
        <end position="23"/>
    </location>
</feature>
<evidence type="ECO:0000256" key="11">
    <source>
        <dbReference type="RuleBase" id="RU367023"/>
    </source>
</evidence>
<proteinExistence type="inferred from homology"/>
<reference evidence="13" key="1">
    <citation type="submission" date="2021-06" db="EMBL/GenBank/DDBJ databases">
        <authorList>
            <person name="Hodson N. C."/>
            <person name="Mongue J. A."/>
            <person name="Jaron S. K."/>
        </authorList>
    </citation>
    <scope>NUCLEOTIDE SEQUENCE</scope>
</reference>
<dbReference type="GO" id="GO:0019432">
    <property type="term" value="P:triglyceride biosynthetic process"/>
    <property type="evidence" value="ECO:0007669"/>
    <property type="project" value="TreeGrafter"/>
</dbReference>
<keyword evidence="5" id="KW-0812">Transmembrane</keyword>
<dbReference type="OrthoDB" id="264532at2759"/>
<keyword evidence="8" id="KW-0443">Lipid metabolism</keyword>
<keyword evidence="4 11" id="KW-0808">Transferase</keyword>
<dbReference type="Pfam" id="PF03982">
    <property type="entry name" value="DAGAT"/>
    <property type="match status" value="1"/>
</dbReference>
<dbReference type="PANTHER" id="PTHR12317">
    <property type="entry name" value="DIACYLGLYCEROL O-ACYLTRANSFERASE"/>
    <property type="match status" value="1"/>
</dbReference>
<evidence type="ECO:0000256" key="1">
    <source>
        <dbReference type="ARBA" id="ARBA00004477"/>
    </source>
</evidence>
<evidence type="ECO:0000256" key="9">
    <source>
        <dbReference type="ARBA" id="ARBA00023136"/>
    </source>
</evidence>
<evidence type="ECO:0000256" key="10">
    <source>
        <dbReference type="ARBA" id="ARBA00023315"/>
    </source>
</evidence>
<organism evidence="13 14">
    <name type="scientific">Allacma fusca</name>
    <dbReference type="NCBI Taxonomy" id="39272"/>
    <lineage>
        <taxon>Eukaryota</taxon>
        <taxon>Metazoa</taxon>
        <taxon>Ecdysozoa</taxon>
        <taxon>Arthropoda</taxon>
        <taxon>Hexapoda</taxon>
        <taxon>Collembola</taxon>
        <taxon>Symphypleona</taxon>
        <taxon>Sminthuridae</taxon>
        <taxon>Allacma</taxon>
    </lineage>
</organism>
<comment type="caution">
    <text evidence="13">The sequence shown here is derived from an EMBL/GenBank/DDBJ whole genome shotgun (WGS) entry which is preliminary data.</text>
</comment>